<evidence type="ECO:0000256" key="1">
    <source>
        <dbReference type="SAM" id="MobiDB-lite"/>
    </source>
</evidence>
<organism evidence="2 3">
    <name type="scientific">Elsinoe australis</name>
    <dbReference type="NCBI Taxonomy" id="40998"/>
    <lineage>
        <taxon>Eukaryota</taxon>
        <taxon>Fungi</taxon>
        <taxon>Dikarya</taxon>
        <taxon>Ascomycota</taxon>
        <taxon>Pezizomycotina</taxon>
        <taxon>Dothideomycetes</taxon>
        <taxon>Dothideomycetidae</taxon>
        <taxon>Myriangiales</taxon>
        <taxon>Elsinoaceae</taxon>
        <taxon>Elsinoe</taxon>
    </lineage>
</organism>
<dbReference type="Proteomes" id="UP000308133">
    <property type="component" value="Unassembled WGS sequence"/>
</dbReference>
<evidence type="ECO:0000313" key="3">
    <source>
        <dbReference type="Proteomes" id="UP000308133"/>
    </source>
</evidence>
<protein>
    <submittedName>
        <fullName evidence="2">Uncharacterized protein</fullName>
    </submittedName>
</protein>
<feature type="region of interest" description="Disordered" evidence="1">
    <location>
        <begin position="16"/>
        <end position="57"/>
    </location>
</feature>
<name>A0A4U7AUE0_9PEZI</name>
<sequence length="88" mass="9402">MSIVRSASVPLDLGGVLPKGSRLDWQEEGEEAEGAGWGGEDRVDSEDAECGAAGKDSEVDFGEDVTREICKDIHKNLRDGGLEGQRRG</sequence>
<dbReference type="EMBL" id="PTQR01000094">
    <property type="protein sequence ID" value="TKX20290.1"/>
    <property type="molecule type" value="Genomic_DNA"/>
</dbReference>
<gene>
    <name evidence="2" type="ORF">C1H76_7543</name>
</gene>
<reference evidence="2 3" key="1">
    <citation type="submission" date="2018-02" db="EMBL/GenBank/DDBJ databases">
        <title>Draft genome sequences of Elsinoe sp., causing black scab on jojoba.</title>
        <authorList>
            <person name="Stodart B."/>
            <person name="Jeffress S."/>
            <person name="Ash G."/>
            <person name="Arun Chinnappa K."/>
        </authorList>
    </citation>
    <scope>NUCLEOTIDE SEQUENCE [LARGE SCALE GENOMIC DNA]</scope>
    <source>
        <strain evidence="2 3">Hillstone_2</strain>
    </source>
</reference>
<comment type="caution">
    <text evidence="2">The sequence shown here is derived from an EMBL/GenBank/DDBJ whole genome shotgun (WGS) entry which is preliminary data.</text>
</comment>
<dbReference type="AlphaFoldDB" id="A0A4U7AUE0"/>
<accession>A0A4U7AUE0</accession>
<proteinExistence type="predicted"/>
<evidence type="ECO:0000313" key="2">
    <source>
        <dbReference type="EMBL" id="TKX20290.1"/>
    </source>
</evidence>